<dbReference type="EMBL" id="CP012150">
    <property type="protein sequence ID" value="AKS31159.1"/>
    <property type="molecule type" value="Genomic_DNA"/>
</dbReference>
<protein>
    <recommendedName>
        <fullName evidence="1">D-glutamate cyclase-like C-terminal domain-containing protein</fullName>
    </recommendedName>
</protein>
<evidence type="ECO:0000259" key="1">
    <source>
        <dbReference type="Pfam" id="PF14336"/>
    </source>
</evidence>
<accession>A0A0K0X157</accession>
<dbReference type="InterPro" id="IPR025504">
    <property type="entry name" value="GLUCM_C"/>
</dbReference>
<gene>
    <name evidence="2" type="ORF">AFA91_03835</name>
</gene>
<dbReference type="Gene3D" id="3.90.1640.20">
    <property type="entry name" value="TON_0340"/>
    <property type="match status" value="1"/>
</dbReference>
<evidence type="ECO:0000313" key="3">
    <source>
        <dbReference type="Proteomes" id="UP000062255"/>
    </source>
</evidence>
<dbReference type="Pfam" id="PF14336">
    <property type="entry name" value="GLUCM-like_C"/>
    <property type="match status" value="1"/>
</dbReference>
<sequence length="314" mass="33387">MFLSESGVPAISQMERIAGRTVRRDIGRLVGYAQGHLERAARSIAAHPSPHIGIICGFFVRHAEPPSPETDGLNGMGQLAAGLLEAGIPVTVITDAPCAKAAWAVTRVLPGKVNLEIVDVDAQSVRDLRDKLEAASAPLTHLVAIERCSLGSDGRPHREHGWDIGDDTAPLDFLFQDDGWTPKWETIGIGDGGNEIGMGVLPRDIVEADIPNGALVGAQTGADHLIVAGVANWGAYALLAAVASLRPDLARQLLRHFNADNEHAMLEAAVKVGQAIDDSRVDRPGQLQMTIDRLPLEDHVQIIESIAALVPTDG</sequence>
<dbReference type="AlphaFoldDB" id="A0A0K0X157"/>
<dbReference type="KEGG" id="mgo:AFA91_03835"/>
<feature type="domain" description="D-glutamate cyclase-like C-terminal" evidence="1">
    <location>
        <begin position="23"/>
        <end position="306"/>
    </location>
</feature>
<organism evidence="2 3">
    <name type="scientific">Mycolicibacterium goodii</name>
    <name type="common">Mycobacterium goodii</name>
    <dbReference type="NCBI Taxonomy" id="134601"/>
    <lineage>
        <taxon>Bacteria</taxon>
        <taxon>Bacillati</taxon>
        <taxon>Actinomycetota</taxon>
        <taxon>Actinomycetes</taxon>
        <taxon>Mycobacteriales</taxon>
        <taxon>Mycobacteriaceae</taxon>
        <taxon>Mycolicibacterium</taxon>
    </lineage>
</organism>
<dbReference type="Proteomes" id="UP000062255">
    <property type="component" value="Chromosome"/>
</dbReference>
<name>A0A0K0X157_MYCGD</name>
<dbReference type="STRING" id="134601.AFA91_03835"/>
<proteinExistence type="predicted"/>
<evidence type="ECO:0000313" key="2">
    <source>
        <dbReference type="EMBL" id="AKS31159.1"/>
    </source>
</evidence>
<dbReference type="PATRIC" id="fig|134601.6.peg.797"/>
<dbReference type="PANTHER" id="PTHR32022:SF10">
    <property type="entry name" value="D-GLUTAMATE CYCLASE, MITOCHONDRIAL"/>
    <property type="match status" value="1"/>
</dbReference>
<dbReference type="PANTHER" id="PTHR32022">
    <property type="entry name" value="D-GLUTAMATE CYCLASE, MITOCHONDRIAL"/>
    <property type="match status" value="1"/>
</dbReference>
<reference evidence="2 3" key="1">
    <citation type="submission" date="2015-07" db="EMBL/GenBank/DDBJ databases">
        <title>Complete genome sequence of Mycobacterium goodii X7B, a facultative thermophilic biodesulfurizing bacterium.</title>
        <authorList>
            <person name="Yu B."/>
            <person name="Li F."/>
            <person name="Xu P."/>
        </authorList>
    </citation>
    <scope>NUCLEOTIDE SEQUENCE [LARGE SCALE GENOMIC DNA]</scope>
    <source>
        <strain evidence="2 3">X7B</strain>
    </source>
</reference>